<reference evidence="2 3" key="1">
    <citation type="submission" date="2020-04" db="EMBL/GenBank/DDBJ databases">
        <title>Antimicrobial susceptibility and clonality of vaginal-derived multi-drug resistant Mobiluncus isolates in China.</title>
        <authorList>
            <person name="Zhang X."/>
        </authorList>
    </citation>
    <scope>NUCLEOTIDE SEQUENCE [LARGE SCALE GENOMIC DNA]</scope>
    <source>
        <strain evidence="2 3">19</strain>
    </source>
</reference>
<dbReference type="InterPro" id="IPR018766">
    <property type="entry name" value="Zinicin_2"/>
</dbReference>
<keyword evidence="2" id="KW-0378">Hydrolase</keyword>
<dbReference type="SUPFAM" id="SSF55486">
    <property type="entry name" value="Metalloproteases ('zincins'), catalytic domain"/>
    <property type="match status" value="1"/>
</dbReference>
<name>A0A7Y0UGB7_9ACTO</name>
<dbReference type="AlphaFoldDB" id="A0A7Y0UGB7"/>
<dbReference type="Pfam" id="PF10103">
    <property type="entry name" value="Zincin_2"/>
    <property type="match status" value="1"/>
</dbReference>
<dbReference type="PANTHER" id="PTHR39420:SF2">
    <property type="entry name" value="HYDROLASE"/>
    <property type="match status" value="1"/>
</dbReference>
<evidence type="ECO:0000313" key="2">
    <source>
        <dbReference type="EMBL" id="NMW86821.1"/>
    </source>
</evidence>
<evidence type="ECO:0000256" key="1">
    <source>
        <dbReference type="SAM" id="MobiDB-lite"/>
    </source>
</evidence>
<dbReference type="EMBL" id="JABCUI010000001">
    <property type="protein sequence ID" value="NMW86821.1"/>
    <property type="molecule type" value="Genomic_DNA"/>
</dbReference>
<dbReference type="NCBIfam" id="TIGR03624">
    <property type="entry name" value="putative hydrolase"/>
    <property type="match status" value="1"/>
</dbReference>
<dbReference type="Gene3D" id="1.20.150.30">
    <property type="entry name" value="Zincin-like metallopeptidase, N-terminal domain"/>
    <property type="match status" value="1"/>
</dbReference>
<sequence length="504" mass="54015">MDESEMPDWAQMLRQVFGEEKAREMEEKLRSGTPFSAFSGGEGIFAFPLQSLLSSSDEPVNWDLARMTALGRLGGATQVVTSADADRVRQALSEANLRLDPVTSLTPPPASYAALSVPKWLDASSEVWKILVTPVAAKTSDSMKQALSAHIADGDLHVEISSGPPELHQLMGLFSKDGDPASLNLDSLLGVLSSNLFGLQFGQAWGTLAAESFGSTDIGLPVGEVNQAAIVLENVEKFAADISLEVEPVLTFLATREAAYVRLYHAVPWLRMHVIKAIEDYARDINFDLQAMESALQGLDPMDQDALHRLIAQGVLTPSQTNNQTAAKQSLETLLAIMEGWVDMVTTRCLAGALPQIGALREMMNRRRATGGPAEKAFAALIGLELRPKRLREASALWSKLVAKLGEAGAEGLWDHPDLLPEESDFDAPDQFVARLAGEGPKDPLEADLEAMLQGTLGYAKGLEPGIDSEGDAEVSQDRFGTDSPDGSGDGTDPDSPPNPASDA</sequence>
<dbReference type="GO" id="GO:0006508">
    <property type="term" value="P:proteolysis"/>
    <property type="evidence" value="ECO:0007669"/>
    <property type="project" value="UniProtKB-KW"/>
</dbReference>
<keyword evidence="2" id="KW-0482">Metalloprotease</keyword>
<organism evidence="2 3">
    <name type="scientific">Mobiluncus curtisii</name>
    <dbReference type="NCBI Taxonomy" id="2051"/>
    <lineage>
        <taxon>Bacteria</taxon>
        <taxon>Bacillati</taxon>
        <taxon>Actinomycetota</taxon>
        <taxon>Actinomycetes</taxon>
        <taxon>Actinomycetales</taxon>
        <taxon>Actinomycetaceae</taxon>
        <taxon>Mobiluncus</taxon>
    </lineage>
</organism>
<accession>A0A7Y0UGB7</accession>
<dbReference type="Proteomes" id="UP000553981">
    <property type="component" value="Unassembled WGS sequence"/>
</dbReference>
<feature type="region of interest" description="Disordered" evidence="1">
    <location>
        <begin position="460"/>
        <end position="504"/>
    </location>
</feature>
<protein>
    <submittedName>
        <fullName evidence="2">Zinc-dependent metalloprotease</fullName>
    </submittedName>
</protein>
<proteinExistence type="predicted"/>
<feature type="compositionally biased region" description="Pro residues" evidence="1">
    <location>
        <begin position="495"/>
        <end position="504"/>
    </location>
</feature>
<dbReference type="PANTHER" id="PTHR39420">
    <property type="match status" value="1"/>
</dbReference>
<dbReference type="GO" id="GO:0008237">
    <property type="term" value="F:metallopeptidase activity"/>
    <property type="evidence" value="ECO:0007669"/>
    <property type="project" value="UniProtKB-KW"/>
</dbReference>
<gene>
    <name evidence="2" type="ORF">HHJ67_03500</name>
</gene>
<dbReference type="RefSeq" id="WP_004008093.1">
    <property type="nucleotide sequence ID" value="NZ_CP068113.1"/>
</dbReference>
<keyword evidence="2" id="KW-0645">Protease</keyword>
<dbReference type="InterPro" id="IPR042271">
    <property type="entry name" value="Zinicin_2_N"/>
</dbReference>
<evidence type="ECO:0000313" key="3">
    <source>
        <dbReference type="Proteomes" id="UP000553981"/>
    </source>
</evidence>
<comment type="caution">
    <text evidence="2">The sequence shown here is derived from an EMBL/GenBank/DDBJ whole genome shotgun (WGS) entry which is preliminary data.</text>
</comment>